<dbReference type="AlphaFoldDB" id="A0A8J7SP12"/>
<comment type="caution">
    <text evidence="1">The sequence shown here is derived from an EMBL/GenBank/DDBJ whole genome shotgun (WGS) entry which is preliminary data.</text>
</comment>
<keyword evidence="2" id="KW-1185">Reference proteome</keyword>
<organism evidence="1 2">
    <name type="scientific">Persicirhabdus sediminis</name>
    <dbReference type="NCBI Taxonomy" id="454144"/>
    <lineage>
        <taxon>Bacteria</taxon>
        <taxon>Pseudomonadati</taxon>
        <taxon>Verrucomicrobiota</taxon>
        <taxon>Verrucomicrobiia</taxon>
        <taxon>Verrucomicrobiales</taxon>
        <taxon>Verrucomicrobiaceae</taxon>
        <taxon>Persicirhabdus</taxon>
    </lineage>
</organism>
<protein>
    <submittedName>
        <fullName evidence="1">Uncharacterized protein</fullName>
    </submittedName>
</protein>
<dbReference type="Proteomes" id="UP000624703">
    <property type="component" value="Unassembled WGS sequence"/>
</dbReference>
<dbReference type="EMBL" id="JAENIM010000042">
    <property type="protein sequence ID" value="MBK1792033.1"/>
    <property type="molecule type" value="Genomic_DNA"/>
</dbReference>
<gene>
    <name evidence="1" type="ORF">JIN82_12805</name>
</gene>
<evidence type="ECO:0000313" key="2">
    <source>
        <dbReference type="Proteomes" id="UP000624703"/>
    </source>
</evidence>
<accession>A0A8J7SP12</accession>
<evidence type="ECO:0000313" key="1">
    <source>
        <dbReference type="EMBL" id="MBK1792033.1"/>
    </source>
</evidence>
<name>A0A8J7SP12_9BACT</name>
<dbReference type="RefSeq" id="WP_200312045.1">
    <property type="nucleotide sequence ID" value="NZ_JAENIM010000042.1"/>
</dbReference>
<sequence length="136" mass="15019">MPALTQHFGKFCTLLAILGVLDAHLLIAQCWAWTQMLADRSDRGIELAIDSTFNGEHPCALCLQIKAAKVEKDEQQPISVRSEVFQLAGFCTPSEMTRAMQVSPPPHRQLKLELWQPLTPAGFISTPISPPPQVNS</sequence>
<proteinExistence type="predicted"/>
<reference evidence="1" key="1">
    <citation type="submission" date="2021-01" db="EMBL/GenBank/DDBJ databases">
        <title>Modified the classification status of verrucomicrobia.</title>
        <authorList>
            <person name="Feng X."/>
        </authorList>
    </citation>
    <scope>NUCLEOTIDE SEQUENCE</scope>
    <source>
        <strain evidence="1">_KCTC 22039</strain>
    </source>
</reference>